<evidence type="ECO:0000313" key="1">
    <source>
        <dbReference type="EMBL" id="NUU46874.1"/>
    </source>
</evidence>
<evidence type="ECO:0000313" key="2">
    <source>
        <dbReference type="Proteomes" id="UP000536441"/>
    </source>
</evidence>
<keyword evidence="2" id="KW-1185">Reference proteome</keyword>
<dbReference type="RefSeq" id="WP_175311476.1">
    <property type="nucleotide sequence ID" value="NZ_CBCRYR010000005.1"/>
</dbReference>
<accession>A0A7Y6B3Q4</accession>
<gene>
    <name evidence="1" type="ORF">HP438_07800</name>
</gene>
<reference evidence="1 2" key="1">
    <citation type="submission" date="2020-05" db="EMBL/GenBank/DDBJ databases">
        <title>Genome Sequencing of Type Strains.</title>
        <authorList>
            <person name="Lemaire J.F."/>
            <person name="Inderbitzin P."/>
            <person name="Gregorio O.A."/>
            <person name="Collins S.B."/>
            <person name="Wespe N."/>
            <person name="Knight-Connoni V."/>
        </authorList>
    </citation>
    <scope>NUCLEOTIDE SEQUENCE [LARGE SCALE GENOMIC DNA]</scope>
    <source>
        <strain evidence="1 2">DSM 100049</strain>
    </source>
</reference>
<dbReference type="Proteomes" id="UP000536441">
    <property type="component" value="Unassembled WGS sequence"/>
</dbReference>
<comment type="caution">
    <text evidence="1">The sequence shown here is derived from an EMBL/GenBank/DDBJ whole genome shotgun (WGS) entry which is preliminary data.</text>
</comment>
<dbReference type="AlphaFoldDB" id="A0A7Y6B3Q4"/>
<sequence>MKPAEPLALNHSWPLFERGLRFDLGCLDAPDLTGAEPNDAWLVARGMGRWSCDLESEGLNWSTGVYRLFDWPQGRSPARRDVLPFYRPESLSALERLRSHAIRHRRGFTIDAQIHASSGSRWLRVICAPQCQGGRVVALHGLKMDVSAQYC</sequence>
<name>A0A7Y6B3Q4_9SPHN</name>
<protein>
    <recommendedName>
        <fullName evidence="3">PAS domain-containing protein</fullName>
    </recommendedName>
</protein>
<proteinExistence type="predicted"/>
<dbReference type="Gene3D" id="3.30.450.20">
    <property type="entry name" value="PAS domain"/>
    <property type="match status" value="1"/>
</dbReference>
<dbReference type="SUPFAM" id="SSF55785">
    <property type="entry name" value="PYP-like sensor domain (PAS domain)"/>
    <property type="match status" value="1"/>
</dbReference>
<dbReference type="EMBL" id="JABMCH010000061">
    <property type="protein sequence ID" value="NUU46874.1"/>
    <property type="molecule type" value="Genomic_DNA"/>
</dbReference>
<organism evidence="1 2">
    <name type="scientific">Sphingomonas zeae</name>
    <dbReference type="NCBI Taxonomy" id="1646122"/>
    <lineage>
        <taxon>Bacteria</taxon>
        <taxon>Pseudomonadati</taxon>
        <taxon>Pseudomonadota</taxon>
        <taxon>Alphaproteobacteria</taxon>
        <taxon>Sphingomonadales</taxon>
        <taxon>Sphingomonadaceae</taxon>
        <taxon>Sphingomonas</taxon>
    </lineage>
</organism>
<dbReference type="InterPro" id="IPR035965">
    <property type="entry name" value="PAS-like_dom_sf"/>
</dbReference>
<evidence type="ECO:0008006" key="3">
    <source>
        <dbReference type="Google" id="ProtNLM"/>
    </source>
</evidence>